<comment type="caution">
    <text evidence="1">The sequence shown here is derived from an EMBL/GenBank/DDBJ whole genome shotgun (WGS) entry which is preliminary data.</text>
</comment>
<sequence length="250" mass="29019">MSRTLIFLLFSFFTITFVFGQKQIHGVVKIENASAEGIHVLNLVTEKATITNEKGEFLLEVKEDDLLVFSAVHLNYWRKSISENDIKNAFIEVIMTTKEQKLEEVVVTEYTKINAKELGIIDYEPKKYTPAERRLRTAEKFKWYSPLLIPLGGMSVDGLINQISGRTNQLKKEVEIEKKELWLKELNDWHENEFYVNQLSIPEENINGFKVFVVYDDEFINYLNSNDTINGSLCLSKLAKEFLTYLNSDE</sequence>
<dbReference type="RefSeq" id="WP_112086093.1">
    <property type="nucleotide sequence ID" value="NZ_QLSV01000007.1"/>
</dbReference>
<evidence type="ECO:0008006" key="3">
    <source>
        <dbReference type="Google" id="ProtNLM"/>
    </source>
</evidence>
<gene>
    <name evidence="1" type="ORF">B0I10_10787</name>
</gene>
<evidence type="ECO:0000313" key="2">
    <source>
        <dbReference type="Proteomes" id="UP000249518"/>
    </source>
</evidence>
<protein>
    <recommendedName>
        <fullName evidence="3">Carboxypeptidase-like protein</fullName>
    </recommendedName>
</protein>
<dbReference type="AlphaFoldDB" id="A0A328WNG9"/>
<accession>A0A328WNG9</accession>
<dbReference type="OrthoDB" id="1427655at2"/>
<organism evidence="1 2">
    <name type="scientific">Flavobacterium lacus</name>
    <dbReference type="NCBI Taxonomy" id="1353778"/>
    <lineage>
        <taxon>Bacteria</taxon>
        <taxon>Pseudomonadati</taxon>
        <taxon>Bacteroidota</taxon>
        <taxon>Flavobacteriia</taxon>
        <taxon>Flavobacteriales</taxon>
        <taxon>Flavobacteriaceae</taxon>
        <taxon>Flavobacterium</taxon>
    </lineage>
</organism>
<evidence type="ECO:0000313" key="1">
    <source>
        <dbReference type="EMBL" id="RAR47811.1"/>
    </source>
</evidence>
<dbReference type="Proteomes" id="UP000249518">
    <property type="component" value="Unassembled WGS sequence"/>
</dbReference>
<proteinExistence type="predicted"/>
<keyword evidence="2" id="KW-1185">Reference proteome</keyword>
<reference evidence="1 2" key="1">
    <citation type="submission" date="2018-06" db="EMBL/GenBank/DDBJ databases">
        <title>Genomic Encyclopedia of Type Strains, Phase III (KMG-III): the genomes of soil and plant-associated and newly described type strains.</title>
        <authorList>
            <person name="Whitman W."/>
        </authorList>
    </citation>
    <scope>NUCLEOTIDE SEQUENCE [LARGE SCALE GENOMIC DNA]</scope>
    <source>
        <strain evidence="1 2">CGMCC 1.12504</strain>
    </source>
</reference>
<name>A0A328WNG9_9FLAO</name>
<dbReference type="EMBL" id="QLSV01000007">
    <property type="protein sequence ID" value="RAR47811.1"/>
    <property type="molecule type" value="Genomic_DNA"/>
</dbReference>